<evidence type="ECO:0000313" key="1">
    <source>
        <dbReference type="EMBL" id="CAF4669899.1"/>
    </source>
</evidence>
<dbReference type="EMBL" id="CAJOBC010149630">
    <property type="protein sequence ID" value="CAF4669899.1"/>
    <property type="molecule type" value="Genomic_DNA"/>
</dbReference>
<dbReference type="Proteomes" id="UP000681722">
    <property type="component" value="Unassembled WGS sequence"/>
</dbReference>
<dbReference type="AlphaFoldDB" id="A0A8S2ZVY9"/>
<name>A0A8S2ZVY9_9BILA</name>
<accession>A0A8S2ZVY9</accession>
<dbReference type="OrthoDB" id="9984470at2759"/>
<reference evidence="1" key="1">
    <citation type="submission" date="2021-02" db="EMBL/GenBank/DDBJ databases">
        <authorList>
            <person name="Nowell W R."/>
        </authorList>
    </citation>
    <scope>NUCLEOTIDE SEQUENCE</scope>
</reference>
<proteinExistence type="predicted"/>
<protein>
    <submittedName>
        <fullName evidence="1">Uncharacterized protein</fullName>
    </submittedName>
</protein>
<comment type="caution">
    <text evidence="1">The sequence shown here is derived from an EMBL/GenBank/DDBJ whole genome shotgun (WGS) entry which is preliminary data.</text>
</comment>
<sequence>MGMSYWDEYDTVYLNHDEEEKDEFCIKDPSQILRWVIVIERDEDSKVE</sequence>
<feature type="non-terminal residue" evidence="1">
    <location>
        <position position="48"/>
    </location>
</feature>
<evidence type="ECO:0000313" key="2">
    <source>
        <dbReference type="Proteomes" id="UP000681722"/>
    </source>
</evidence>
<organism evidence="1 2">
    <name type="scientific">Didymodactylos carnosus</name>
    <dbReference type="NCBI Taxonomy" id="1234261"/>
    <lineage>
        <taxon>Eukaryota</taxon>
        <taxon>Metazoa</taxon>
        <taxon>Spiralia</taxon>
        <taxon>Gnathifera</taxon>
        <taxon>Rotifera</taxon>
        <taxon>Eurotatoria</taxon>
        <taxon>Bdelloidea</taxon>
        <taxon>Philodinida</taxon>
        <taxon>Philodinidae</taxon>
        <taxon>Didymodactylos</taxon>
    </lineage>
</organism>
<gene>
    <name evidence="1" type="ORF">SRO942_LOCUS50850</name>
</gene>